<dbReference type="CDD" id="cd02440">
    <property type="entry name" value="AdoMet_MTases"/>
    <property type="match status" value="1"/>
</dbReference>
<accession>A0ABT7BY14</accession>
<dbReference type="InterPro" id="IPR029063">
    <property type="entry name" value="SAM-dependent_MTases_sf"/>
</dbReference>
<evidence type="ECO:0000313" key="3">
    <source>
        <dbReference type="Proteomes" id="UP001232992"/>
    </source>
</evidence>
<dbReference type="PANTHER" id="PTHR43861">
    <property type="entry name" value="TRANS-ACONITATE 2-METHYLTRANSFERASE-RELATED"/>
    <property type="match status" value="1"/>
</dbReference>
<proteinExistence type="predicted"/>
<dbReference type="SUPFAM" id="SSF53335">
    <property type="entry name" value="S-adenosyl-L-methionine-dependent methyltransferases"/>
    <property type="match status" value="1"/>
</dbReference>
<evidence type="ECO:0000313" key="2">
    <source>
        <dbReference type="EMBL" id="MDJ1183173.1"/>
    </source>
</evidence>
<sequence length="289" mass="33618">MSANTSELEYDKAAFFYDEIMNAFIMDFSFYNDLVEILKPDSVLELGCGMGRLFSIFLKTANVVTGIDLSEEMLAEGRKYFADRTPDNAVTEFIQADIRSFSLERKYDLIVMALSVLKHLSSEEDRLAAIANARNHLSDNGFLAIDTTPYLYTSESTSWINAADSMVASWVPDRSILAGYQWKKTVDGNNETLHWRYHQNEQTQFEHHFTVYPYKLEQLFDHIARANMYPQQLLTEWEANGLGTEGKRFIGLVSRHDRSWESKQQFLERVAQRDRKLWSDHQHYLQAHR</sequence>
<organism evidence="2 3">
    <name type="scientific">Roseofilum casamattae BLCC-M143</name>
    <dbReference type="NCBI Taxonomy" id="3022442"/>
    <lineage>
        <taxon>Bacteria</taxon>
        <taxon>Bacillati</taxon>
        <taxon>Cyanobacteriota</taxon>
        <taxon>Cyanophyceae</taxon>
        <taxon>Desertifilales</taxon>
        <taxon>Desertifilaceae</taxon>
        <taxon>Roseofilum</taxon>
        <taxon>Roseofilum casamattae</taxon>
    </lineage>
</organism>
<evidence type="ECO:0000259" key="1">
    <source>
        <dbReference type="Pfam" id="PF08242"/>
    </source>
</evidence>
<dbReference type="GO" id="GO:0008168">
    <property type="term" value="F:methyltransferase activity"/>
    <property type="evidence" value="ECO:0007669"/>
    <property type="project" value="UniProtKB-KW"/>
</dbReference>
<gene>
    <name evidence="2" type="ORF">PMH09_08190</name>
</gene>
<dbReference type="InterPro" id="IPR013217">
    <property type="entry name" value="Methyltransf_12"/>
</dbReference>
<keyword evidence="2" id="KW-0808">Transferase</keyword>
<dbReference type="Pfam" id="PF08242">
    <property type="entry name" value="Methyltransf_12"/>
    <property type="match status" value="1"/>
</dbReference>
<name>A0ABT7BY14_9CYAN</name>
<dbReference type="RefSeq" id="WP_283757828.1">
    <property type="nucleotide sequence ID" value="NZ_JAQOSQ010000006.1"/>
</dbReference>
<dbReference type="EMBL" id="JAQOSQ010000006">
    <property type="protein sequence ID" value="MDJ1183173.1"/>
    <property type="molecule type" value="Genomic_DNA"/>
</dbReference>
<dbReference type="GO" id="GO:0032259">
    <property type="term" value="P:methylation"/>
    <property type="evidence" value="ECO:0007669"/>
    <property type="project" value="UniProtKB-KW"/>
</dbReference>
<protein>
    <submittedName>
        <fullName evidence="2">Class I SAM-dependent methyltransferase</fullName>
    </submittedName>
</protein>
<feature type="domain" description="Methyltransferase type 12" evidence="1">
    <location>
        <begin position="44"/>
        <end position="143"/>
    </location>
</feature>
<dbReference type="Gene3D" id="3.40.50.150">
    <property type="entry name" value="Vaccinia Virus protein VP39"/>
    <property type="match status" value="1"/>
</dbReference>
<reference evidence="2 3" key="1">
    <citation type="submission" date="2023-01" db="EMBL/GenBank/DDBJ databases">
        <title>Novel diversity within Roseofilum (Cyanobacteria; Desertifilaceae) from marine benthic mats with descriptions of four novel species.</title>
        <authorList>
            <person name="Wang Y."/>
            <person name="Berthold D.E."/>
            <person name="Hu J."/>
            <person name="Lefler F.W."/>
            <person name="Laughinghouse H.D. IV."/>
        </authorList>
    </citation>
    <scope>NUCLEOTIDE SEQUENCE [LARGE SCALE GENOMIC DNA]</scope>
    <source>
        <strain evidence="2 3">BLCC-M143</strain>
    </source>
</reference>
<keyword evidence="3" id="KW-1185">Reference proteome</keyword>
<dbReference type="Proteomes" id="UP001232992">
    <property type="component" value="Unassembled WGS sequence"/>
</dbReference>
<keyword evidence="2" id="KW-0489">Methyltransferase</keyword>
<comment type="caution">
    <text evidence="2">The sequence shown here is derived from an EMBL/GenBank/DDBJ whole genome shotgun (WGS) entry which is preliminary data.</text>
</comment>